<organism evidence="2 3">
    <name type="scientific">Acetobacter sacchari</name>
    <dbReference type="NCBI Taxonomy" id="2661687"/>
    <lineage>
        <taxon>Bacteria</taxon>
        <taxon>Pseudomonadati</taxon>
        <taxon>Pseudomonadota</taxon>
        <taxon>Alphaproteobacteria</taxon>
        <taxon>Acetobacterales</taxon>
        <taxon>Acetobacteraceae</taxon>
        <taxon>Acetobacter</taxon>
    </lineage>
</organism>
<evidence type="ECO:0000313" key="2">
    <source>
        <dbReference type="EMBL" id="MBO1361712.1"/>
    </source>
</evidence>
<keyword evidence="3" id="KW-1185">Reference proteome</keyword>
<dbReference type="EMBL" id="JAFVMF010000029">
    <property type="protein sequence ID" value="MBO1361712.1"/>
    <property type="molecule type" value="Genomic_DNA"/>
</dbReference>
<keyword evidence="1" id="KW-1133">Transmembrane helix</keyword>
<proteinExistence type="predicted"/>
<feature type="transmembrane region" description="Helical" evidence="1">
    <location>
        <begin position="118"/>
        <end position="138"/>
    </location>
</feature>
<reference evidence="2 3" key="1">
    <citation type="submission" date="2021-03" db="EMBL/GenBank/DDBJ databases">
        <title>The complete genome sequence of Acetobacter sacchari TBRC 11175.</title>
        <authorList>
            <person name="Charoenyingcharoen P."/>
            <person name="Yukphan P."/>
        </authorList>
    </citation>
    <scope>NUCLEOTIDE SEQUENCE [LARGE SCALE GENOMIC DNA]</scope>
    <source>
        <strain evidence="2 3">TBRC 11175</strain>
    </source>
</reference>
<keyword evidence="1" id="KW-0472">Membrane</keyword>
<keyword evidence="1" id="KW-0812">Transmembrane</keyword>
<feature type="transmembrane region" description="Helical" evidence="1">
    <location>
        <begin position="150"/>
        <end position="170"/>
    </location>
</feature>
<comment type="caution">
    <text evidence="2">The sequence shown here is derived from an EMBL/GenBank/DDBJ whole genome shotgun (WGS) entry which is preliminary data.</text>
</comment>
<evidence type="ECO:0000313" key="3">
    <source>
        <dbReference type="Proteomes" id="UP000664771"/>
    </source>
</evidence>
<dbReference type="Proteomes" id="UP000664771">
    <property type="component" value="Unassembled WGS sequence"/>
</dbReference>
<sequence length="190" mass="20318">MAMLASGRAEGLNRFRGSADSFLAAIAPGVAVNLVSLLLVAMQDHAAIGLTKVELSFCALLAPPVISNFFARRWGREDLWLRYATAAAWCEWVSVFVSVVALAVASLFAPALVHTPSFVQAVVAAAELYGVWLGWFVAKVGLRLSWGKALVVYGASVVFALICYGLASVFPPHYSFIADLLKPMVVSQAN</sequence>
<evidence type="ECO:0000256" key="1">
    <source>
        <dbReference type="SAM" id="Phobius"/>
    </source>
</evidence>
<feature type="transmembrane region" description="Helical" evidence="1">
    <location>
        <begin position="21"/>
        <end position="41"/>
    </location>
</feature>
<name>A0ABS3M0K6_9PROT</name>
<protein>
    <submittedName>
        <fullName evidence="2">Uncharacterized protein</fullName>
    </submittedName>
</protein>
<gene>
    <name evidence="2" type="ORF">J2D73_18180</name>
</gene>
<feature type="transmembrane region" description="Helical" evidence="1">
    <location>
        <begin position="53"/>
        <end position="71"/>
    </location>
</feature>
<feature type="transmembrane region" description="Helical" evidence="1">
    <location>
        <begin position="92"/>
        <end position="112"/>
    </location>
</feature>
<accession>A0ABS3M0K6</accession>